<name>A0AAN8JXG0_PATCE</name>
<dbReference type="InterPro" id="IPR023139">
    <property type="entry name" value="PBDC1-like_dom_sf"/>
</dbReference>
<dbReference type="EMBL" id="JAZGQO010000006">
    <property type="protein sequence ID" value="KAK6184986.1"/>
    <property type="molecule type" value="Genomic_DNA"/>
</dbReference>
<gene>
    <name evidence="2" type="ORF">SNE40_007320</name>
</gene>
<organism evidence="2 3">
    <name type="scientific">Patella caerulea</name>
    <name type="common">Rayed Mediterranean limpet</name>
    <dbReference type="NCBI Taxonomy" id="87958"/>
    <lineage>
        <taxon>Eukaryota</taxon>
        <taxon>Metazoa</taxon>
        <taxon>Spiralia</taxon>
        <taxon>Lophotrochozoa</taxon>
        <taxon>Mollusca</taxon>
        <taxon>Gastropoda</taxon>
        <taxon>Patellogastropoda</taxon>
        <taxon>Patelloidea</taxon>
        <taxon>Patellidae</taxon>
        <taxon>Patella</taxon>
    </lineage>
</organism>
<dbReference type="PANTHER" id="PTHR13410:SF9">
    <property type="entry name" value="PROTEIN PBDC1"/>
    <property type="match status" value="1"/>
</dbReference>
<accession>A0AAN8JXG0</accession>
<comment type="caution">
    <text evidence="2">The sequence shown here is derived from an EMBL/GenBank/DDBJ whole genome shotgun (WGS) entry which is preliminary data.</text>
</comment>
<dbReference type="GO" id="GO:0005737">
    <property type="term" value="C:cytoplasm"/>
    <property type="evidence" value="ECO:0007669"/>
    <property type="project" value="TreeGrafter"/>
</dbReference>
<reference evidence="2 3" key="1">
    <citation type="submission" date="2024-01" db="EMBL/GenBank/DDBJ databases">
        <title>The genome of the rayed Mediterranean limpet Patella caerulea (Linnaeus, 1758).</title>
        <authorList>
            <person name="Anh-Thu Weber A."/>
            <person name="Halstead-Nussloch G."/>
        </authorList>
    </citation>
    <scope>NUCLEOTIDE SEQUENCE [LARGE SCALE GENOMIC DNA]</scope>
    <source>
        <strain evidence="2">AATW-2023a</strain>
        <tissue evidence="2">Whole specimen</tissue>
    </source>
</reference>
<dbReference type="AlphaFoldDB" id="A0AAN8JXG0"/>
<evidence type="ECO:0000313" key="3">
    <source>
        <dbReference type="Proteomes" id="UP001347796"/>
    </source>
</evidence>
<evidence type="ECO:0000313" key="2">
    <source>
        <dbReference type="EMBL" id="KAK6184986.1"/>
    </source>
</evidence>
<keyword evidence="3" id="KW-1185">Reference proteome</keyword>
<protein>
    <recommendedName>
        <fullName evidence="1">Polysaccharide biosynthesis domain-containing protein</fullName>
    </recommendedName>
</protein>
<evidence type="ECO:0000259" key="1">
    <source>
        <dbReference type="Pfam" id="PF04669"/>
    </source>
</evidence>
<dbReference type="InterPro" id="IPR021148">
    <property type="entry name" value="Polysacc_synth_dom"/>
</dbReference>
<dbReference type="InterPro" id="IPR008476">
    <property type="entry name" value="PBDC1_metazoa/fungi"/>
</dbReference>
<dbReference type="Pfam" id="PF04669">
    <property type="entry name" value="PBDC1"/>
    <property type="match status" value="1"/>
</dbReference>
<feature type="domain" description="Polysaccharide biosynthesis" evidence="1">
    <location>
        <begin position="30"/>
        <end position="151"/>
    </location>
</feature>
<dbReference type="Proteomes" id="UP001347796">
    <property type="component" value="Unassembled WGS sequence"/>
</dbReference>
<dbReference type="Gene3D" id="1.10.3560.10">
    <property type="entry name" value="yst0336 like domain"/>
    <property type="match status" value="1"/>
</dbReference>
<proteinExistence type="predicted"/>
<sequence length="165" mass="19052">MSLSHFSAAEVQAVGASLQNPENLGNREDVEFQWAIKASNHAETYFNLITSVDPSALRLTNRDDEIYNQFRTEFKDFKVDVIDVEELKSAEAKIKWREFCESFKDMDNYNYGSLLRIDCKKDYTESNSIFALRIQFLAIEIARNREGYNADLRKTKGIVNDSKDS</sequence>
<dbReference type="PANTHER" id="PTHR13410">
    <property type="entry name" value="PROTEIN PBDC1"/>
    <property type="match status" value="1"/>
</dbReference>